<dbReference type="Pfam" id="PF13229">
    <property type="entry name" value="Beta_helix"/>
    <property type="match status" value="1"/>
</dbReference>
<dbReference type="PANTHER" id="PTHR22990:SF15">
    <property type="entry name" value="F-BOX ONLY PROTEIN 10"/>
    <property type="match status" value="1"/>
</dbReference>
<evidence type="ECO:0000259" key="2">
    <source>
        <dbReference type="Pfam" id="PF13229"/>
    </source>
</evidence>
<keyword evidence="1" id="KW-0677">Repeat</keyword>
<dbReference type="OrthoDB" id="9810247at2"/>
<dbReference type="SUPFAM" id="SSF51126">
    <property type="entry name" value="Pectin lyase-like"/>
    <property type="match status" value="1"/>
</dbReference>
<dbReference type="PANTHER" id="PTHR22990">
    <property type="entry name" value="F-BOX ONLY PROTEIN"/>
    <property type="match status" value="1"/>
</dbReference>
<organism evidence="3 4">
    <name type="scientific">Microbacterium testaceum</name>
    <name type="common">Aureobacterium testaceum</name>
    <name type="synonym">Brevibacterium testaceum</name>
    <dbReference type="NCBI Taxonomy" id="2033"/>
    <lineage>
        <taxon>Bacteria</taxon>
        <taxon>Bacillati</taxon>
        <taxon>Actinomycetota</taxon>
        <taxon>Actinomycetes</taxon>
        <taxon>Micrococcales</taxon>
        <taxon>Microbacteriaceae</taxon>
        <taxon>Microbacterium</taxon>
    </lineage>
</organism>
<evidence type="ECO:0000256" key="1">
    <source>
        <dbReference type="ARBA" id="ARBA00022737"/>
    </source>
</evidence>
<accession>A0A147EWM8</accession>
<evidence type="ECO:0000313" key="3">
    <source>
        <dbReference type="EMBL" id="KTR94090.1"/>
    </source>
</evidence>
<dbReference type="AlphaFoldDB" id="A0A147EWM8"/>
<dbReference type="PATRIC" id="fig|2033.6.peg.3215"/>
<dbReference type="InterPro" id="IPR006626">
    <property type="entry name" value="PbH1"/>
</dbReference>
<name>A0A147EWM8_MICTE</name>
<evidence type="ECO:0000313" key="4">
    <source>
        <dbReference type="Proteomes" id="UP000075025"/>
    </source>
</evidence>
<gene>
    <name evidence="3" type="ORF">NS220_10380</name>
</gene>
<proteinExistence type="predicted"/>
<dbReference type="InterPro" id="IPR051550">
    <property type="entry name" value="SCF-Subunits/Alg-Epimerases"/>
</dbReference>
<dbReference type="EMBL" id="LDRT01000065">
    <property type="protein sequence ID" value="KTR94090.1"/>
    <property type="molecule type" value="Genomic_DNA"/>
</dbReference>
<dbReference type="Gene3D" id="2.160.20.10">
    <property type="entry name" value="Single-stranded right-handed beta-helix, Pectin lyase-like"/>
    <property type="match status" value="1"/>
</dbReference>
<sequence length="422" mass="44261">MGDEPDALNPGVPRRAVLAFAGVAALTVFLASCAPDPDDNAPDYADELNQLLRSTAQGGRVELPAGTQVVRSTIRLRPGVELAGHADGSTLKLADRTDAPFLLANGVDNVKVTGVTFDGGVQSTQGVSLQIDSSSGVTISGCTFIRMKHAVRVYAESGRSASNVVIDSCTFDDIVDFAVRVESGARDVKITSNTIDKVAKGQAPSPSAIYVRGQDVLVQGNTVKSSYDTGVMVAGDDASDVTIQNNTLSTDMVGIYFGSGARSGTVTGNTITSKRDFGIHLHDRRGGVVDVQVTQNTIGPTGKTGVEIEGVQQVVLRDNKISDVAQRSGSPDYWRCGVAISKLQDQAAQSVLVEGNTISGEPGQMVYGVLVTDNTQNIIVQDNQVEGARAASYQVESGDGGPYLVERADGSVVARKGVTRKW</sequence>
<dbReference type="InterPro" id="IPR012334">
    <property type="entry name" value="Pectin_lyas_fold"/>
</dbReference>
<feature type="domain" description="Right handed beta helix" evidence="2">
    <location>
        <begin position="185"/>
        <end position="325"/>
    </location>
</feature>
<dbReference type="SMART" id="SM00710">
    <property type="entry name" value="PbH1"/>
    <property type="match status" value="11"/>
</dbReference>
<dbReference type="InterPro" id="IPR039448">
    <property type="entry name" value="Beta_helix"/>
</dbReference>
<dbReference type="RefSeq" id="WP_058623975.1">
    <property type="nucleotide sequence ID" value="NZ_LDRT01000065.1"/>
</dbReference>
<dbReference type="Proteomes" id="UP000075025">
    <property type="component" value="Unassembled WGS sequence"/>
</dbReference>
<comment type="caution">
    <text evidence="3">The sequence shown here is derived from an EMBL/GenBank/DDBJ whole genome shotgun (WGS) entry which is preliminary data.</text>
</comment>
<protein>
    <recommendedName>
        <fullName evidence="2">Right handed beta helix domain-containing protein</fullName>
    </recommendedName>
</protein>
<reference evidence="3 4" key="1">
    <citation type="journal article" date="2016" name="Front. Microbiol.">
        <title>Genomic Resource of Rice Seed Associated Bacteria.</title>
        <authorList>
            <person name="Midha S."/>
            <person name="Bansal K."/>
            <person name="Sharma S."/>
            <person name="Kumar N."/>
            <person name="Patil P.P."/>
            <person name="Chaudhry V."/>
            <person name="Patil P.B."/>
        </authorList>
    </citation>
    <scope>NUCLEOTIDE SEQUENCE [LARGE SCALE GENOMIC DNA]</scope>
    <source>
        <strain evidence="3 4">NS220</strain>
    </source>
</reference>
<dbReference type="InterPro" id="IPR011050">
    <property type="entry name" value="Pectin_lyase_fold/virulence"/>
</dbReference>